<dbReference type="PROSITE" id="PS51078">
    <property type="entry name" value="ICLR_ED"/>
    <property type="match status" value="1"/>
</dbReference>
<sequence>MEKQLYGTVLLKADRILAYLADCQEPQALYTIAKETELTNSTALKILETLNYIGYVQKDTELKKFSLGPTIIKYANRAIQHLDIKEIAQPHLEALQAETGETVHLGIQDKTNIVYIAKIESKNPICLYSKVGKSIPIYCSAMGKAVLAERGDDEVEEYLENNNLVKMTENTITTKAGFRKEIASIRSLGYASDNCEHEEEVFCIGASISINEKNYGAISVSTPKYRVSEEFEQKVIKAVQSCQAKIKKDIIASL</sequence>
<dbReference type="InterPro" id="IPR050707">
    <property type="entry name" value="HTH_MetabolicPath_Reg"/>
</dbReference>
<dbReference type="RefSeq" id="WP_127737835.1">
    <property type="nucleotide sequence ID" value="NZ_CP196002.1"/>
</dbReference>
<dbReference type="PANTHER" id="PTHR30136">
    <property type="entry name" value="HELIX-TURN-HELIX TRANSCRIPTIONAL REGULATOR, ICLR FAMILY"/>
    <property type="match status" value="1"/>
</dbReference>
<feature type="domain" description="IclR-ED" evidence="5">
    <location>
        <begin position="70"/>
        <end position="252"/>
    </location>
</feature>
<dbReference type="InterPro" id="IPR014757">
    <property type="entry name" value="Tscrpt_reg_IclR_C"/>
</dbReference>
<gene>
    <name evidence="6" type="ORF">EM808_09015</name>
</gene>
<keyword evidence="1" id="KW-0805">Transcription regulation</keyword>
<dbReference type="InterPro" id="IPR036388">
    <property type="entry name" value="WH-like_DNA-bd_sf"/>
</dbReference>
<reference evidence="6 7" key="1">
    <citation type="submission" date="2019-01" db="EMBL/GenBank/DDBJ databases">
        <title>Bacillus sp. M5HDSG1-1, whole genome shotgun sequence.</title>
        <authorList>
            <person name="Tuo L."/>
        </authorList>
    </citation>
    <scope>NUCLEOTIDE SEQUENCE [LARGE SCALE GENOMIC DNA]</scope>
    <source>
        <strain evidence="6 7">M5HDSG1-1</strain>
    </source>
</reference>
<evidence type="ECO:0000313" key="7">
    <source>
        <dbReference type="Proteomes" id="UP000288024"/>
    </source>
</evidence>
<evidence type="ECO:0000256" key="3">
    <source>
        <dbReference type="ARBA" id="ARBA00023163"/>
    </source>
</evidence>
<keyword evidence="2" id="KW-0238">DNA-binding</keyword>
<dbReference type="Proteomes" id="UP000288024">
    <property type="component" value="Unassembled WGS sequence"/>
</dbReference>
<keyword evidence="7" id="KW-1185">Reference proteome</keyword>
<evidence type="ECO:0000256" key="2">
    <source>
        <dbReference type="ARBA" id="ARBA00023125"/>
    </source>
</evidence>
<dbReference type="InterPro" id="IPR029016">
    <property type="entry name" value="GAF-like_dom_sf"/>
</dbReference>
<dbReference type="PANTHER" id="PTHR30136:SF24">
    <property type="entry name" value="HTH-TYPE TRANSCRIPTIONAL REPRESSOR ALLR"/>
    <property type="match status" value="1"/>
</dbReference>
<organism evidence="6 7">
    <name type="scientific">Niallia taxi</name>
    <dbReference type="NCBI Taxonomy" id="2499688"/>
    <lineage>
        <taxon>Bacteria</taxon>
        <taxon>Bacillati</taxon>
        <taxon>Bacillota</taxon>
        <taxon>Bacilli</taxon>
        <taxon>Bacillales</taxon>
        <taxon>Bacillaceae</taxon>
        <taxon>Niallia</taxon>
    </lineage>
</organism>
<dbReference type="AlphaFoldDB" id="A0A437KEV6"/>
<dbReference type="GO" id="GO:0003700">
    <property type="term" value="F:DNA-binding transcription factor activity"/>
    <property type="evidence" value="ECO:0007669"/>
    <property type="project" value="TreeGrafter"/>
</dbReference>
<dbReference type="SMART" id="SM00346">
    <property type="entry name" value="HTH_ICLR"/>
    <property type="match status" value="1"/>
</dbReference>
<dbReference type="GO" id="GO:0003677">
    <property type="term" value="F:DNA binding"/>
    <property type="evidence" value="ECO:0007669"/>
    <property type="project" value="UniProtKB-KW"/>
</dbReference>
<feature type="domain" description="HTH iclR-type" evidence="4">
    <location>
        <begin position="7"/>
        <end position="69"/>
    </location>
</feature>
<dbReference type="Gene3D" id="1.10.10.10">
    <property type="entry name" value="Winged helix-like DNA-binding domain superfamily/Winged helix DNA-binding domain"/>
    <property type="match status" value="1"/>
</dbReference>
<evidence type="ECO:0000259" key="5">
    <source>
        <dbReference type="PROSITE" id="PS51078"/>
    </source>
</evidence>
<dbReference type="GeneID" id="87618462"/>
<dbReference type="InterPro" id="IPR036390">
    <property type="entry name" value="WH_DNA-bd_sf"/>
</dbReference>
<evidence type="ECO:0000259" key="4">
    <source>
        <dbReference type="PROSITE" id="PS51077"/>
    </source>
</evidence>
<dbReference type="Pfam" id="PF09339">
    <property type="entry name" value="HTH_IclR"/>
    <property type="match status" value="1"/>
</dbReference>
<evidence type="ECO:0000256" key="1">
    <source>
        <dbReference type="ARBA" id="ARBA00023015"/>
    </source>
</evidence>
<dbReference type="SUPFAM" id="SSF46785">
    <property type="entry name" value="Winged helix' DNA-binding domain"/>
    <property type="match status" value="1"/>
</dbReference>
<keyword evidence="3" id="KW-0804">Transcription</keyword>
<accession>A0A437KEV6</accession>
<dbReference type="PROSITE" id="PS51077">
    <property type="entry name" value="HTH_ICLR"/>
    <property type="match status" value="1"/>
</dbReference>
<dbReference type="EMBL" id="RZTZ01000002">
    <property type="protein sequence ID" value="RVT65617.1"/>
    <property type="molecule type" value="Genomic_DNA"/>
</dbReference>
<proteinExistence type="predicted"/>
<dbReference type="Pfam" id="PF01614">
    <property type="entry name" value="IclR_C"/>
    <property type="match status" value="1"/>
</dbReference>
<dbReference type="GO" id="GO:0045892">
    <property type="term" value="P:negative regulation of DNA-templated transcription"/>
    <property type="evidence" value="ECO:0007669"/>
    <property type="project" value="UniProtKB-ARBA"/>
</dbReference>
<evidence type="ECO:0000313" key="6">
    <source>
        <dbReference type="EMBL" id="RVT65617.1"/>
    </source>
</evidence>
<dbReference type="InterPro" id="IPR005471">
    <property type="entry name" value="Tscrpt_reg_IclR_N"/>
</dbReference>
<comment type="caution">
    <text evidence="6">The sequence shown here is derived from an EMBL/GenBank/DDBJ whole genome shotgun (WGS) entry which is preliminary data.</text>
</comment>
<dbReference type="SUPFAM" id="SSF55781">
    <property type="entry name" value="GAF domain-like"/>
    <property type="match status" value="1"/>
</dbReference>
<protein>
    <submittedName>
        <fullName evidence="6">IclR family transcriptional regulator</fullName>
    </submittedName>
</protein>
<dbReference type="Gene3D" id="3.30.450.40">
    <property type="match status" value="1"/>
</dbReference>
<name>A0A437KEV6_9BACI</name>